<dbReference type="EMBL" id="ANJA01002503">
    <property type="protein sequence ID" value="ETO69759.1"/>
    <property type="molecule type" value="Genomic_DNA"/>
</dbReference>
<dbReference type="Proteomes" id="UP000028582">
    <property type="component" value="Unassembled WGS sequence"/>
</dbReference>
<accession>A0A080ZSZ8</accession>
<evidence type="ECO:0000313" key="2">
    <source>
        <dbReference type="Proteomes" id="UP000028582"/>
    </source>
</evidence>
<reference evidence="1 2" key="1">
    <citation type="submission" date="2013-11" db="EMBL/GenBank/DDBJ databases">
        <title>The Genome Sequence of Phytophthora parasitica P1976.</title>
        <authorList>
            <consortium name="The Broad Institute Genomics Platform"/>
            <person name="Russ C."/>
            <person name="Tyler B."/>
            <person name="Panabieres F."/>
            <person name="Shan W."/>
            <person name="Tripathy S."/>
            <person name="Grunwald N."/>
            <person name="Machado M."/>
            <person name="Johnson C.S."/>
            <person name="Walker B."/>
            <person name="Young S."/>
            <person name="Zeng Q."/>
            <person name="Gargeya S."/>
            <person name="Fitzgerald M."/>
            <person name="Haas B."/>
            <person name="Abouelleil A."/>
            <person name="Allen A.W."/>
            <person name="Alvarado L."/>
            <person name="Arachchi H.M."/>
            <person name="Berlin A.M."/>
            <person name="Chapman S.B."/>
            <person name="Gainer-Dewar J."/>
            <person name="Goldberg J."/>
            <person name="Griggs A."/>
            <person name="Gujja S."/>
            <person name="Hansen M."/>
            <person name="Howarth C."/>
            <person name="Imamovic A."/>
            <person name="Ireland A."/>
            <person name="Larimer J."/>
            <person name="McCowan C."/>
            <person name="Murphy C."/>
            <person name="Pearson M."/>
            <person name="Poon T.W."/>
            <person name="Priest M."/>
            <person name="Roberts A."/>
            <person name="Saif S."/>
            <person name="Shea T."/>
            <person name="Sisk P."/>
            <person name="Sykes S."/>
            <person name="Wortman J."/>
            <person name="Nusbaum C."/>
            <person name="Birren B."/>
        </authorList>
    </citation>
    <scope>NUCLEOTIDE SEQUENCE [LARGE SCALE GENOMIC DNA]</scope>
    <source>
        <strain evidence="1 2">P1976</strain>
    </source>
</reference>
<protein>
    <submittedName>
        <fullName evidence="1">Uncharacterized protein</fullName>
    </submittedName>
</protein>
<name>A0A080ZSZ8_PHYNI</name>
<organism evidence="1 2">
    <name type="scientific">Phytophthora nicotianae P1976</name>
    <dbReference type="NCBI Taxonomy" id="1317066"/>
    <lineage>
        <taxon>Eukaryota</taxon>
        <taxon>Sar</taxon>
        <taxon>Stramenopiles</taxon>
        <taxon>Oomycota</taxon>
        <taxon>Peronosporomycetes</taxon>
        <taxon>Peronosporales</taxon>
        <taxon>Peronosporaceae</taxon>
        <taxon>Phytophthora</taxon>
    </lineage>
</organism>
<evidence type="ECO:0000313" key="1">
    <source>
        <dbReference type="EMBL" id="ETO69759.1"/>
    </source>
</evidence>
<sequence length="34" mass="3905">MIKKDLICYRRVKVATIKTGENVQFDFDVAHPPA</sequence>
<gene>
    <name evidence="1" type="ORF">F444_13714</name>
</gene>
<dbReference type="AlphaFoldDB" id="A0A080ZSZ8"/>
<proteinExistence type="predicted"/>
<comment type="caution">
    <text evidence="1">The sequence shown here is derived from an EMBL/GenBank/DDBJ whole genome shotgun (WGS) entry which is preliminary data.</text>
</comment>